<evidence type="ECO:0000256" key="1">
    <source>
        <dbReference type="ARBA" id="ARBA00004651"/>
    </source>
</evidence>
<comment type="similarity">
    <text evidence="2">Belongs to the binding-protein-dependent transport system permease family. FecCD subfamily.</text>
</comment>
<dbReference type="PANTHER" id="PTHR30472">
    <property type="entry name" value="FERRIC ENTEROBACTIN TRANSPORT SYSTEM PERMEASE PROTEIN"/>
    <property type="match status" value="1"/>
</dbReference>
<evidence type="ECO:0000256" key="7">
    <source>
        <dbReference type="ARBA" id="ARBA00023136"/>
    </source>
</evidence>
<feature type="transmembrane region" description="Helical" evidence="8">
    <location>
        <begin position="297"/>
        <end position="317"/>
    </location>
</feature>
<evidence type="ECO:0000313" key="9">
    <source>
        <dbReference type="EMBL" id="HGI87057.1"/>
    </source>
</evidence>
<evidence type="ECO:0000256" key="4">
    <source>
        <dbReference type="ARBA" id="ARBA00022475"/>
    </source>
</evidence>
<proteinExistence type="inferred from homology"/>
<feature type="transmembrane region" description="Helical" evidence="8">
    <location>
        <begin position="129"/>
        <end position="149"/>
    </location>
</feature>
<dbReference type="GO" id="GO:0022857">
    <property type="term" value="F:transmembrane transporter activity"/>
    <property type="evidence" value="ECO:0007669"/>
    <property type="project" value="InterPro"/>
</dbReference>
<evidence type="ECO:0000256" key="8">
    <source>
        <dbReference type="SAM" id="Phobius"/>
    </source>
</evidence>
<reference evidence="9" key="1">
    <citation type="journal article" date="2020" name="mSystems">
        <title>Genome- and Community-Level Interaction Insights into Carbon Utilization and Element Cycling Functions of Hydrothermarchaeota in Hydrothermal Sediment.</title>
        <authorList>
            <person name="Zhou Z."/>
            <person name="Liu Y."/>
            <person name="Xu W."/>
            <person name="Pan J."/>
            <person name="Luo Z.H."/>
            <person name="Li M."/>
        </authorList>
    </citation>
    <scope>NUCLEOTIDE SEQUENCE [LARGE SCALE GENOMIC DNA]</scope>
    <source>
        <strain evidence="9">SpSt-732</strain>
    </source>
</reference>
<comment type="caution">
    <text evidence="9">The sequence shown here is derived from an EMBL/GenBank/DDBJ whole genome shotgun (WGS) entry which is preliminary data.</text>
</comment>
<name>A0A7C4BC95_9CREN</name>
<keyword evidence="5 8" id="KW-0812">Transmembrane</keyword>
<evidence type="ECO:0000256" key="2">
    <source>
        <dbReference type="ARBA" id="ARBA00007935"/>
    </source>
</evidence>
<feature type="transmembrane region" description="Helical" evidence="8">
    <location>
        <begin position="161"/>
        <end position="183"/>
    </location>
</feature>
<feature type="transmembrane region" description="Helical" evidence="8">
    <location>
        <begin position="70"/>
        <end position="90"/>
    </location>
</feature>
<keyword evidence="3" id="KW-0813">Transport</keyword>
<dbReference type="CDD" id="cd06550">
    <property type="entry name" value="TM_ABC_iron-siderophores_like"/>
    <property type="match status" value="1"/>
</dbReference>
<organism evidence="9">
    <name type="scientific">Ignisphaera aggregans</name>
    <dbReference type="NCBI Taxonomy" id="334771"/>
    <lineage>
        <taxon>Archaea</taxon>
        <taxon>Thermoproteota</taxon>
        <taxon>Thermoprotei</taxon>
        <taxon>Desulfurococcales</taxon>
        <taxon>Desulfurococcaceae</taxon>
        <taxon>Ignisphaera</taxon>
    </lineage>
</organism>
<comment type="subcellular location">
    <subcellularLocation>
        <location evidence="1">Cell membrane</location>
        <topology evidence="1">Multi-pass membrane protein</topology>
    </subcellularLocation>
</comment>
<dbReference type="InterPro" id="IPR037294">
    <property type="entry name" value="ABC_BtuC-like"/>
</dbReference>
<feature type="transmembrane region" description="Helical" evidence="8">
    <location>
        <begin position="323"/>
        <end position="342"/>
    </location>
</feature>
<dbReference type="EMBL" id="DTFF01000013">
    <property type="protein sequence ID" value="HGI87057.1"/>
    <property type="molecule type" value="Genomic_DNA"/>
</dbReference>
<feature type="transmembrane region" description="Helical" evidence="8">
    <location>
        <begin position="102"/>
        <end position="123"/>
    </location>
</feature>
<dbReference type="SUPFAM" id="SSF81345">
    <property type="entry name" value="ABC transporter involved in vitamin B12 uptake, BtuC"/>
    <property type="match status" value="1"/>
</dbReference>
<keyword evidence="6 8" id="KW-1133">Transmembrane helix</keyword>
<gene>
    <name evidence="9" type="ORF">ENV14_01465</name>
</gene>
<dbReference type="AlphaFoldDB" id="A0A7C4BC95"/>
<evidence type="ECO:0000256" key="3">
    <source>
        <dbReference type="ARBA" id="ARBA00022448"/>
    </source>
</evidence>
<accession>A0A7C4BC95</accession>
<protein>
    <submittedName>
        <fullName evidence="9">Iron ABC transporter permease</fullName>
    </submittedName>
</protein>
<dbReference type="Pfam" id="PF01032">
    <property type="entry name" value="FecCD"/>
    <property type="match status" value="1"/>
</dbReference>
<feature type="transmembrane region" description="Helical" evidence="8">
    <location>
        <begin position="252"/>
        <end position="276"/>
    </location>
</feature>
<keyword evidence="4" id="KW-1003">Cell membrane</keyword>
<dbReference type="Gene3D" id="1.10.3470.10">
    <property type="entry name" value="ABC transporter involved in vitamin B12 uptake, BtuC"/>
    <property type="match status" value="1"/>
</dbReference>
<evidence type="ECO:0000256" key="5">
    <source>
        <dbReference type="ARBA" id="ARBA00022692"/>
    </source>
</evidence>
<dbReference type="PANTHER" id="PTHR30472:SF25">
    <property type="entry name" value="ABC TRANSPORTER PERMEASE PROTEIN MJ0876-RELATED"/>
    <property type="match status" value="1"/>
</dbReference>
<sequence length="347" mass="36981">MATHLYKLKIKSFLASLLLLTTLLLFLFTLSLSIGPAMLDPREVFKAIFLKPFNPSVERGEVHVIAMLRLSRALAAIFCGASLALAGLVMQTITRNPLADPYIFGLSSTALTAVALGVILAPNLMVHKVYVVLVSFLGAMTGYILTLLLSKLGGGSSLAMVLAGIAIASLFSGVSHILLYIVQQVVKTPYVYMLMGSAATVLQRDLQFLAFPTMLLAVLTLAFFKPLNAYLYGDEYAKQLGFSPTLVRDLAAFVAALLTAITISFVGIVGFVGLAAPHIARFLVGSDHKFSTPITMLVGALITLLADIVVKLVSMFAGAVGELPLGVVTAVIGAPFLAYLMIKKVRE</sequence>
<dbReference type="GO" id="GO:0005886">
    <property type="term" value="C:plasma membrane"/>
    <property type="evidence" value="ECO:0007669"/>
    <property type="project" value="UniProtKB-SubCell"/>
</dbReference>
<dbReference type="InterPro" id="IPR000522">
    <property type="entry name" value="ABC_transptr_permease_BtuC"/>
</dbReference>
<evidence type="ECO:0000256" key="6">
    <source>
        <dbReference type="ARBA" id="ARBA00022989"/>
    </source>
</evidence>
<keyword evidence="7 8" id="KW-0472">Membrane</keyword>
<feature type="transmembrane region" description="Helical" evidence="8">
    <location>
        <begin position="213"/>
        <end position="232"/>
    </location>
</feature>